<dbReference type="RefSeq" id="WP_117384506.1">
    <property type="nucleotide sequence ID" value="NZ_QWDE01000004.1"/>
</dbReference>
<protein>
    <submittedName>
        <fullName evidence="1">Uncharacterized protein</fullName>
    </submittedName>
</protein>
<dbReference type="AlphaFoldDB" id="A0A3E2NL17"/>
<gene>
    <name evidence="1" type="ORF">DYU05_17830</name>
</gene>
<dbReference type="EMBL" id="QWDE01000004">
    <property type="protein sequence ID" value="RFZ81685.1"/>
    <property type="molecule type" value="Genomic_DNA"/>
</dbReference>
<evidence type="ECO:0000313" key="2">
    <source>
        <dbReference type="Proteomes" id="UP000260823"/>
    </source>
</evidence>
<dbReference type="OrthoDB" id="763610at2"/>
<comment type="caution">
    <text evidence="1">The sequence shown here is derived from an EMBL/GenBank/DDBJ whole genome shotgun (WGS) entry which is preliminary data.</text>
</comment>
<keyword evidence="2" id="KW-1185">Reference proteome</keyword>
<accession>A0A3E2NL17</accession>
<evidence type="ECO:0000313" key="1">
    <source>
        <dbReference type="EMBL" id="RFZ81685.1"/>
    </source>
</evidence>
<proteinExistence type="predicted"/>
<sequence>MKDSVEQLTDNIKLQAEAFLLDAGEFYPFGASISTKGVLRPLSAYSESDNPPSIELINLLESYIKRSVLDGKYLIAAIGIDVNIKENDMNIDAIEVRYFEPERVFKRYYKYQIERGSVKFDLLQTK</sequence>
<reference evidence="1 2" key="1">
    <citation type="submission" date="2018-08" db="EMBL/GenBank/DDBJ databases">
        <title>Mucilaginibacter terrae sp. nov., isolated from manganese diggings.</title>
        <authorList>
            <person name="Huang Y."/>
            <person name="Zhou Z."/>
        </authorList>
    </citation>
    <scope>NUCLEOTIDE SEQUENCE [LARGE SCALE GENOMIC DNA]</scope>
    <source>
        <strain evidence="1 2">ZH6</strain>
    </source>
</reference>
<name>A0A3E2NL17_9SPHI</name>
<organism evidence="1 2">
    <name type="scientific">Mucilaginibacter terrenus</name>
    <dbReference type="NCBI Taxonomy" id="2482727"/>
    <lineage>
        <taxon>Bacteria</taxon>
        <taxon>Pseudomonadati</taxon>
        <taxon>Bacteroidota</taxon>
        <taxon>Sphingobacteriia</taxon>
        <taxon>Sphingobacteriales</taxon>
        <taxon>Sphingobacteriaceae</taxon>
        <taxon>Mucilaginibacter</taxon>
    </lineage>
</organism>
<dbReference type="Proteomes" id="UP000260823">
    <property type="component" value="Unassembled WGS sequence"/>
</dbReference>